<proteinExistence type="predicted"/>
<name>A0A8H6VTX2_9PEZI</name>
<feature type="compositionally biased region" description="Acidic residues" evidence="1">
    <location>
        <begin position="29"/>
        <end position="38"/>
    </location>
</feature>
<evidence type="ECO:0000256" key="2">
    <source>
        <dbReference type="SAM" id="Phobius"/>
    </source>
</evidence>
<dbReference type="Proteomes" id="UP000660729">
    <property type="component" value="Unassembled WGS sequence"/>
</dbReference>
<accession>A0A8H6VTX2</accession>
<keyword evidence="2" id="KW-1133">Transmembrane helix</keyword>
<organism evidence="3 4">
    <name type="scientific">Pseudocercospora fuligena</name>
    <dbReference type="NCBI Taxonomy" id="685502"/>
    <lineage>
        <taxon>Eukaryota</taxon>
        <taxon>Fungi</taxon>
        <taxon>Dikarya</taxon>
        <taxon>Ascomycota</taxon>
        <taxon>Pezizomycotina</taxon>
        <taxon>Dothideomycetes</taxon>
        <taxon>Dothideomycetidae</taxon>
        <taxon>Mycosphaerellales</taxon>
        <taxon>Mycosphaerellaceae</taxon>
        <taxon>Pseudocercospora</taxon>
    </lineage>
</organism>
<evidence type="ECO:0000256" key="1">
    <source>
        <dbReference type="SAM" id="MobiDB-lite"/>
    </source>
</evidence>
<keyword evidence="2" id="KW-0472">Membrane</keyword>
<keyword evidence="4" id="KW-1185">Reference proteome</keyword>
<reference evidence="3" key="1">
    <citation type="submission" date="2020-04" db="EMBL/GenBank/DDBJ databases">
        <title>Draft genome resource of the tomato pathogen Pseudocercospora fuligena.</title>
        <authorList>
            <person name="Zaccaron A."/>
        </authorList>
    </citation>
    <scope>NUCLEOTIDE SEQUENCE</scope>
    <source>
        <strain evidence="3">PF001</strain>
    </source>
</reference>
<feature type="transmembrane region" description="Helical" evidence="2">
    <location>
        <begin position="372"/>
        <end position="394"/>
    </location>
</feature>
<evidence type="ECO:0000313" key="3">
    <source>
        <dbReference type="EMBL" id="KAF7198650.1"/>
    </source>
</evidence>
<feature type="region of interest" description="Disordered" evidence="1">
    <location>
        <begin position="1"/>
        <end position="39"/>
    </location>
</feature>
<protein>
    <submittedName>
        <fullName evidence="3">Uncharacterized protein</fullName>
    </submittedName>
</protein>
<feature type="transmembrane region" description="Helical" evidence="2">
    <location>
        <begin position="410"/>
        <end position="432"/>
    </location>
</feature>
<gene>
    <name evidence="3" type="ORF">HII31_00389</name>
</gene>
<dbReference type="OrthoDB" id="3560543at2759"/>
<comment type="caution">
    <text evidence="3">The sequence shown here is derived from an EMBL/GenBank/DDBJ whole genome shotgun (WGS) entry which is preliminary data.</text>
</comment>
<keyword evidence="2" id="KW-0812">Transmembrane</keyword>
<feature type="transmembrane region" description="Helical" evidence="2">
    <location>
        <begin position="444"/>
        <end position="465"/>
    </location>
</feature>
<dbReference type="AlphaFoldDB" id="A0A8H6VTX2"/>
<feature type="transmembrane region" description="Helical" evidence="2">
    <location>
        <begin position="472"/>
        <end position="493"/>
    </location>
</feature>
<evidence type="ECO:0000313" key="4">
    <source>
        <dbReference type="Proteomes" id="UP000660729"/>
    </source>
</evidence>
<dbReference type="EMBL" id="JABCIY010000001">
    <property type="protein sequence ID" value="KAF7198650.1"/>
    <property type="molecule type" value="Genomic_DNA"/>
</dbReference>
<sequence length="504" mass="56662">MSDHDEQLITRNPWDLQDSGQYGLHAENDPDSESEDDLAVSPLRQPHERKKTTHLNFLNNTVGDVARQHNGNIVNNSYYYYSAVEGYTGKTRVVSEDFALFTNEDISERERALTKTNLQFQALRSPLPAVEPLLYQSYASVKSSRVRHILRKIAELLRFLDRGFAEYYQLGASTFDHELIGDQLSTIKDSIRMRQQSQSKVRPQAATDSVWLGDLGHFCEEIAKRTERQNQGLAQSSLKFKITNSSQELRYLQDALEVPYWTMLLNLFLDWRANTRNLMADVILRVLSHFKVEVLNLRHQLRVTLKELEESEPESIEPILLGIDTRIDVLQGAWDENTSQIADLLQSCFETENNNVESAVQSIVPVQSSQTVYVLSLTIIALVAAMVPAFIAFAKSMESTEAGSTSDSDFWYLISSSIMAVLGSGVLTLQLMKESWLSPAYTTTWIFTALGVICAILSIAIYPLCNTGWSSILSFFGSIMSQGAVLVMTQAVARPAPPIKLKQS</sequence>